<dbReference type="EMBL" id="RSCD01000001">
    <property type="protein sequence ID" value="RSH95338.1"/>
    <property type="molecule type" value="Genomic_DNA"/>
</dbReference>
<keyword evidence="3" id="KW-0337">GPI-anchor biosynthesis</keyword>
<dbReference type="Proteomes" id="UP000279259">
    <property type="component" value="Unassembled WGS sequence"/>
</dbReference>
<dbReference type="PANTHER" id="PTHR48067">
    <property type="entry name" value="GPI-ANCHOR TRANSAMIDASE"/>
    <property type="match status" value="1"/>
</dbReference>
<evidence type="ECO:0000313" key="8">
    <source>
        <dbReference type="Proteomes" id="UP000279259"/>
    </source>
</evidence>
<dbReference type="UniPathway" id="UPA00196"/>
<feature type="chain" id="PRO_5027545048" description="GPI-anchor transamidase" evidence="6">
    <location>
        <begin position="23"/>
        <end position="452"/>
    </location>
</feature>
<comment type="caution">
    <text evidence="7">The sequence shown here is derived from an EMBL/GenBank/DDBJ whole genome shotgun (WGS) entry which is preliminary data.</text>
</comment>
<evidence type="ECO:0000256" key="3">
    <source>
        <dbReference type="ARBA" id="ARBA00022502"/>
    </source>
</evidence>
<comment type="pathway">
    <text evidence="1">Glycolipid biosynthesis; glycosylphosphatidylinositol-anchor biosynthesis.</text>
</comment>
<gene>
    <name evidence="7" type="ORF">EHS25_000425</name>
</gene>
<dbReference type="GO" id="GO:0003923">
    <property type="term" value="F:GPI-anchor transamidase activity"/>
    <property type="evidence" value="ECO:0007669"/>
    <property type="project" value="InterPro"/>
</dbReference>
<evidence type="ECO:0000256" key="2">
    <source>
        <dbReference type="ARBA" id="ARBA00009941"/>
    </source>
</evidence>
<dbReference type="GO" id="GO:0016255">
    <property type="term" value="P:attachment of GPI anchor to protein"/>
    <property type="evidence" value="ECO:0007669"/>
    <property type="project" value="InterPro"/>
</dbReference>
<evidence type="ECO:0000256" key="1">
    <source>
        <dbReference type="ARBA" id="ARBA00004687"/>
    </source>
</evidence>
<dbReference type="AlphaFoldDB" id="A0A427YW23"/>
<evidence type="ECO:0000256" key="4">
    <source>
        <dbReference type="ARBA" id="ARBA00022729"/>
    </source>
</evidence>
<dbReference type="STRING" id="1890683.A0A427YW23"/>
<organism evidence="7 8">
    <name type="scientific">Saitozyma podzolica</name>
    <dbReference type="NCBI Taxonomy" id="1890683"/>
    <lineage>
        <taxon>Eukaryota</taxon>
        <taxon>Fungi</taxon>
        <taxon>Dikarya</taxon>
        <taxon>Basidiomycota</taxon>
        <taxon>Agaricomycotina</taxon>
        <taxon>Tremellomycetes</taxon>
        <taxon>Tremellales</taxon>
        <taxon>Trimorphomycetaceae</taxon>
        <taxon>Saitozyma</taxon>
    </lineage>
</organism>
<evidence type="ECO:0008006" key="9">
    <source>
        <dbReference type="Google" id="ProtNLM"/>
    </source>
</evidence>
<reference evidence="7 8" key="1">
    <citation type="submission" date="2018-11" db="EMBL/GenBank/DDBJ databases">
        <title>Genome sequence of Saitozyma podzolica DSM 27192.</title>
        <authorList>
            <person name="Aliyu H."/>
            <person name="Gorte O."/>
            <person name="Ochsenreither K."/>
        </authorList>
    </citation>
    <scope>NUCLEOTIDE SEQUENCE [LARGE SCALE GENOMIC DNA]</scope>
    <source>
        <strain evidence="7 8">DSM 27192</strain>
    </source>
</reference>
<dbReference type="GO" id="GO:0006508">
    <property type="term" value="P:proteolysis"/>
    <property type="evidence" value="ECO:0007669"/>
    <property type="project" value="InterPro"/>
</dbReference>
<dbReference type="PANTHER" id="PTHR48067:SF1">
    <property type="entry name" value="GPI-ANCHOR TRANSAMIDASE"/>
    <property type="match status" value="1"/>
</dbReference>
<accession>A0A427YW23</accession>
<dbReference type="InterPro" id="IPR001096">
    <property type="entry name" value="Peptidase_C13"/>
</dbReference>
<dbReference type="InterPro" id="IPR028361">
    <property type="entry name" value="GPI_transamidase"/>
</dbReference>
<dbReference type="GO" id="GO:0042765">
    <property type="term" value="C:GPI-anchor transamidase complex"/>
    <property type="evidence" value="ECO:0007669"/>
    <property type="project" value="InterPro"/>
</dbReference>
<keyword evidence="4 6" id="KW-0732">Signal</keyword>
<feature type="signal peptide" evidence="6">
    <location>
        <begin position="1"/>
        <end position="22"/>
    </location>
</feature>
<evidence type="ECO:0000256" key="6">
    <source>
        <dbReference type="SAM" id="SignalP"/>
    </source>
</evidence>
<dbReference type="Gene3D" id="3.40.50.1460">
    <property type="match status" value="2"/>
</dbReference>
<dbReference type="Pfam" id="PF01650">
    <property type="entry name" value="Peptidase_C13"/>
    <property type="match status" value="1"/>
</dbReference>
<evidence type="ECO:0000313" key="7">
    <source>
        <dbReference type="EMBL" id="RSH95338.1"/>
    </source>
</evidence>
<proteinExistence type="inferred from homology"/>
<dbReference type="OrthoDB" id="192611at2759"/>
<dbReference type="GO" id="GO:0006506">
    <property type="term" value="P:GPI anchor biosynthetic process"/>
    <property type="evidence" value="ECO:0007669"/>
    <property type="project" value="UniProtKB-UniPathway"/>
</dbReference>
<evidence type="ECO:0000256" key="5">
    <source>
        <dbReference type="SAM" id="MobiDB-lite"/>
    </source>
</evidence>
<feature type="compositionally biased region" description="Polar residues" evidence="5">
    <location>
        <begin position="429"/>
        <end position="438"/>
    </location>
</feature>
<comment type="similarity">
    <text evidence="2">Belongs to the peptidase C13 family.</text>
</comment>
<name>A0A427YW23_9TREE</name>
<feature type="region of interest" description="Disordered" evidence="5">
    <location>
        <begin position="400"/>
        <end position="439"/>
    </location>
</feature>
<protein>
    <recommendedName>
        <fullName evidence="9">GPI-anchor transamidase</fullName>
    </recommendedName>
</protein>
<keyword evidence="8" id="KW-1185">Reference proteome</keyword>
<dbReference type="PRINTS" id="PR00776">
    <property type="entry name" value="HEMOGLOBNASE"/>
</dbReference>
<sequence length="452" mass="48896">MLISLRAALLAAVALLAPFVVGQELPPQLTQQVADLFAGNGSVSSGATVAGIGATGGRHTNNWAVLVCASRYWFNYRHMANTLAMYRTIKRLGIPDSNIILMLADDVACNARNAFPATVYANAGRQMDLYGDGIEVDYRGYEVTVESFLRLLTGRHPDHLPPSKRLLTDASSNVFIYMTGHGGNEFLKFQDNEEVSAFDIADAIEQMWEKRSVRADVGIGVCFGTVCVGTVCVGAVCVALPALPVLPALPALPALPLLPALLDVAPVSMRGVASPDSYPHRPTPSVPLSHFAFRTPLAALMLYPHNADVPSRFNKLLYVVDTCQANTMFSKFYSPNIISTGSSSLGENSYSHHHDLDIGVAVIDSFTHYILEYLETLGKSSKATLKDFFNTYDPARIQSHPGISTELSHTPRRRFSSPTSSAEWPPPSQNVLAASQGSRAAVPFSEFVHPTS</sequence>